<reference evidence="1" key="2">
    <citation type="submission" date="2022-01" db="EMBL/GenBank/DDBJ databases">
        <authorList>
            <person name="Yamashiro T."/>
            <person name="Shiraishi A."/>
            <person name="Satake H."/>
            <person name="Nakayama K."/>
        </authorList>
    </citation>
    <scope>NUCLEOTIDE SEQUENCE</scope>
</reference>
<sequence length="204" mass="23429">MASAQDGEPLQDDVRLCLGNDLKKAQDHSQRQAFLVQKLQSLHDYKDHADNFICLLVPGAPFSQSEFTPGWTWSKVAVEQVAVEHVAVERWSSGGGRWLAEAANSTRMERQMLVHFERERDANRADERELIRLIAEVEERMKHRAALIREVEILTILFLMSKVPFEWEPASSPELIMENTPVDLFYGKQAMEIGNLNYNYGEQK</sequence>
<proteinExistence type="predicted"/>
<evidence type="ECO:0000313" key="2">
    <source>
        <dbReference type="Proteomes" id="UP001151760"/>
    </source>
</evidence>
<accession>A0ABQ5BCN9</accession>
<dbReference type="EMBL" id="BQNB010013050">
    <property type="protein sequence ID" value="GJT11204.1"/>
    <property type="molecule type" value="Genomic_DNA"/>
</dbReference>
<evidence type="ECO:0000313" key="1">
    <source>
        <dbReference type="EMBL" id="GJT11204.1"/>
    </source>
</evidence>
<comment type="caution">
    <text evidence="1">The sequence shown here is derived from an EMBL/GenBank/DDBJ whole genome shotgun (WGS) entry which is preliminary data.</text>
</comment>
<protein>
    <submittedName>
        <fullName evidence="1">Uncharacterized protein</fullName>
    </submittedName>
</protein>
<keyword evidence="2" id="KW-1185">Reference proteome</keyword>
<reference evidence="1" key="1">
    <citation type="journal article" date="2022" name="Int. J. Mol. Sci.">
        <title>Draft Genome of Tanacetum Coccineum: Genomic Comparison of Closely Related Tanacetum-Family Plants.</title>
        <authorList>
            <person name="Yamashiro T."/>
            <person name="Shiraishi A."/>
            <person name="Nakayama K."/>
            <person name="Satake H."/>
        </authorList>
    </citation>
    <scope>NUCLEOTIDE SEQUENCE</scope>
</reference>
<gene>
    <name evidence="1" type="ORF">Tco_0858246</name>
</gene>
<dbReference type="Proteomes" id="UP001151760">
    <property type="component" value="Unassembled WGS sequence"/>
</dbReference>
<organism evidence="1 2">
    <name type="scientific">Tanacetum coccineum</name>
    <dbReference type="NCBI Taxonomy" id="301880"/>
    <lineage>
        <taxon>Eukaryota</taxon>
        <taxon>Viridiplantae</taxon>
        <taxon>Streptophyta</taxon>
        <taxon>Embryophyta</taxon>
        <taxon>Tracheophyta</taxon>
        <taxon>Spermatophyta</taxon>
        <taxon>Magnoliopsida</taxon>
        <taxon>eudicotyledons</taxon>
        <taxon>Gunneridae</taxon>
        <taxon>Pentapetalae</taxon>
        <taxon>asterids</taxon>
        <taxon>campanulids</taxon>
        <taxon>Asterales</taxon>
        <taxon>Asteraceae</taxon>
        <taxon>Asteroideae</taxon>
        <taxon>Anthemideae</taxon>
        <taxon>Anthemidinae</taxon>
        <taxon>Tanacetum</taxon>
    </lineage>
</organism>
<name>A0ABQ5BCN9_9ASTR</name>